<organism evidence="1 2">
    <name type="scientific">Xylaria bambusicola</name>
    <dbReference type="NCBI Taxonomy" id="326684"/>
    <lineage>
        <taxon>Eukaryota</taxon>
        <taxon>Fungi</taxon>
        <taxon>Dikarya</taxon>
        <taxon>Ascomycota</taxon>
        <taxon>Pezizomycotina</taxon>
        <taxon>Sordariomycetes</taxon>
        <taxon>Xylariomycetidae</taxon>
        <taxon>Xylariales</taxon>
        <taxon>Xylariaceae</taxon>
        <taxon>Xylaria</taxon>
    </lineage>
</organism>
<dbReference type="Proteomes" id="UP001305414">
    <property type="component" value="Unassembled WGS sequence"/>
</dbReference>
<proteinExistence type="predicted"/>
<name>A0AAN7UG94_9PEZI</name>
<dbReference type="EMBL" id="JAWHQM010000008">
    <property type="protein sequence ID" value="KAK5628513.1"/>
    <property type="molecule type" value="Genomic_DNA"/>
</dbReference>
<dbReference type="AlphaFoldDB" id="A0AAN7UG94"/>
<evidence type="ECO:0000313" key="2">
    <source>
        <dbReference type="Proteomes" id="UP001305414"/>
    </source>
</evidence>
<keyword evidence="2" id="KW-1185">Reference proteome</keyword>
<gene>
    <name evidence="1" type="ORF">RRF57_004228</name>
</gene>
<sequence length="307" mass="35539">MRDEQANYDYDNWTTMQRIQKPHCPSEALAEILPPSPMLLRPRHNEIQPALSCFPAYCNPSTTSACLSADKVHGFSFLGSLPAEVRNAIYEYSIDYPTCRQLSDAYYKQIDASRARKTNSVSNRFPPGLSTPTLLLLCKQITRESLSVLRLRPFVIDLIPPWIMGSPRPLPLTYLISRATLQNVRFLEIKLSLGDSERYSSGRVWFQVLENVLRALSGHNSLIRMNVMVKVSNIDNETLWDFELRNYIEIMNMIDKFAFKYGSKPDLVQYEHWVIDRNYAYKCGFRNPVIRKHPDPNIWQGSVLEWI</sequence>
<protein>
    <submittedName>
        <fullName evidence="1">Uncharacterized protein</fullName>
    </submittedName>
</protein>
<evidence type="ECO:0000313" key="1">
    <source>
        <dbReference type="EMBL" id="KAK5628513.1"/>
    </source>
</evidence>
<accession>A0AAN7UG94</accession>
<comment type="caution">
    <text evidence="1">The sequence shown here is derived from an EMBL/GenBank/DDBJ whole genome shotgun (WGS) entry which is preliminary data.</text>
</comment>
<reference evidence="1 2" key="1">
    <citation type="submission" date="2023-10" db="EMBL/GenBank/DDBJ databases">
        <title>Draft genome sequence of Xylaria bambusicola isolate GMP-LS, the root and basal stem rot pathogen of sugarcane in Indonesia.</title>
        <authorList>
            <person name="Selvaraj P."/>
            <person name="Muralishankar V."/>
            <person name="Muruganantham S."/>
            <person name="Sp S."/>
            <person name="Haryani S."/>
            <person name="Lau K.J.X."/>
            <person name="Naqvi N.I."/>
        </authorList>
    </citation>
    <scope>NUCLEOTIDE SEQUENCE [LARGE SCALE GENOMIC DNA]</scope>
    <source>
        <strain evidence="1">GMP-LS</strain>
    </source>
</reference>